<comment type="caution">
    <text evidence="1">The sequence shown here is derived from an EMBL/GenBank/DDBJ whole genome shotgun (WGS) entry which is preliminary data.</text>
</comment>
<accession>A0A7J7NT96</accession>
<dbReference type="AlphaFoldDB" id="A0A7J7NT96"/>
<proteinExistence type="predicted"/>
<gene>
    <name evidence="1" type="ORF">GIB67_014336</name>
</gene>
<dbReference type="Proteomes" id="UP000541444">
    <property type="component" value="Unassembled WGS sequence"/>
</dbReference>
<reference evidence="1 2" key="1">
    <citation type="journal article" date="2020" name="IScience">
        <title>Genome Sequencing of the Endangered Kingdonia uniflora (Circaeasteraceae, Ranunculales) Reveals Potential Mechanisms of Evolutionary Specialization.</title>
        <authorList>
            <person name="Sun Y."/>
            <person name="Deng T."/>
            <person name="Zhang A."/>
            <person name="Moore M.J."/>
            <person name="Landis J.B."/>
            <person name="Lin N."/>
            <person name="Zhang H."/>
            <person name="Zhang X."/>
            <person name="Huang J."/>
            <person name="Zhang X."/>
            <person name="Sun H."/>
            <person name="Wang H."/>
        </authorList>
    </citation>
    <scope>NUCLEOTIDE SEQUENCE [LARGE SCALE GENOMIC DNA]</scope>
    <source>
        <strain evidence="1">TB1705</strain>
        <tissue evidence="1">Leaf</tissue>
    </source>
</reference>
<keyword evidence="2" id="KW-1185">Reference proteome</keyword>
<evidence type="ECO:0000313" key="1">
    <source>
        <dbReference type="EMBL" id="KAF6170406.1"/>
    </source>
</evidence>
<dbReference type="EMBL" id="JACGCM010000589">
    <property type="protein sequence ID" value="KAF6170406.1"/>
    <property type="molecule type" value="Genomic_DNA"/>
</dbReference>
<sequence length="114" mass="12443">MVCSRVGILMFEMLSWKPPFIGNPQKIKKLVPLKPVCHRASTLAELILVVPQDGSGSFQAHRFVKTHVSKLQVRVPAPLCIDGVSLEDHIQMAEVQSAAFVEGSAETENGYASV</sequence>
<protein>
    <submittedName>
        <fullName evidence="1">Uncharacterized protein</fullName>
    </submittedName>
</protein>
<organism evidence="1 2">
    <name type="scientific">Kingdonia uniflora</name>
    <dbReference type="NCBI Taxonomy" id="39325"/>
    <lineage>
        <taxon>Eukaryota</taxon>
        <taxon>Viridiplantae</taxon>
        <taxon>Streptophyta</taxon>
        <taxon>Embryophyta</taxon>
        <taxon>Tracheophyta</taxon>
        <taxon>Spermatophyta</taxon>
        <taxon>Magnoliopsida</taxon>
        <taxon>Ranunculales</taxon>
        <taxon>Circaeasteraceae</taxon>
        <taxon>Kingdonia</taxon>
    </lineage>
</organism>
<name>A0A7J7NT96_9MAGN</name>
<evidence type="ECO:0000313" key="2">
    <source>
        <dbReference type="Proteomes" id="UP000541444"/>
    </source>
</evidence>